<dbReference type="RefSeq" id="WP_071619931.1">
    <property type="nucleotide sequence ID" value="NZ_MINN01000117.1"/>
</dbReference>
<dbReference type="Pfam" id="PF00550">
    <property type="entry name" value="PP-binding"/>
    <property type="match status" value="1"/>
</dbReference>
<protein>
    <recommendedName>
        <fullName evidence="1">Carrier domain-containing protein</fullName>
    </recommendedName>
</protein>
<dbReference type="Proteomes" id="UP000182062">
    <property type="component" value="Unassembled WGS sequence"/>
</dbReference>
<accession>A0A1J6WNM1</accession>
<dbReference type="PROSITE" id="PS50075">
    <property type="entry name" value="CARRIER"/>
    <property type="match status" value="1"/>
</dbReference>
<dbReference type="OrthoDB" id="6370703at2"/>
<feature type="domain" description="Carrier" evidence="1">
    <location>
        <begin position="1"/>
        <end position="82"/>
    </location>
</feature>
<sequence>MNKEKMIELVKVAINDVLNDEDKTITDSTKLFEDLDLDSTSIIELLMALEDNIPELSIDPEDLRAEHFESVNTLADYALNHMGEKVY</sequence>
<keyword evidence="3" id="KW-1185">Reference proteome</keyword>
<evidence type="ECO:0000313" key="2">
    <source>
        <dbReference type="EMBL" id="OIU69827.1"/>
    </source>
</evidence>
<dbReference type="Gene3D" id="1.10.1200.10">
    <property type="entry name" value="ACP-like"/>
    <property type="match status" value="1"/>
</dbReference>
<evidence type="ECO:0000259" key="1">
    <source>
        <dbReference type="PROSITE" id="PS50075"/>
    </source>
</evidence>
<dbReference type="EMBL" id="MINN01000117">
    <property type="protein sequence ID" value="OIU69827.1"/>
    <property type="molecule type" value="Genomic_DNA"/>
</dbReference>
<dbReference type="SUPFAM" id="SSF47336">
    <property type="entry name" value="ACP-like"/>
    <property type="match status" value="1"/>
</dbReference>
<dbReference type="AlphaFoldDB" id="A0A1J6WNM1"/>
<dbReference type="InterPro" id="IPR009081">
    <property type="entry name" value="PP-bd_ACP"/>
</dbReference>
<gene>
    <name evidence="2" type="ORF">BHE18_02650</name>
</gene>
<reference evidence="2 3" key="1">
    <citation type="submission" date="2016-09" db="EMBL/GenBank/DDBJ databases">
        <title>Bacillus aquimaris SAMM genome sequence reveals colonization and biosurfactant production capacities.</title>
        <authorList>
            <person name="Waghmode S.R."/>
            <person name="Suryavanshi M.V."/>
        </authorList>
    </citation>
    <scope>NUCLEOTIDE SEQUENCE [LARGE SCALE GENOMIC DNA]</scope>
    <source>
        <strain evidence="2 3">SAMM</strain>
    </source>
</reference>
<proteinExistence type="predicted"/>
<evidence type="ECO:0000313" key="3">
    <source>
        <dbReference type="Proteomes" id="UP000182062"/>
    </source>
</evidence>
<organism evidence="2 3">
    <name type="scientific">Rossellomorea aquimaris</name>
    <dbReference type="NCBI Taxonomy" id="189382"/>
    <lineage>
        <taxon>Bacteria</taxon>
        <taxon>Bacillati</taxon>
        <taxon>Bacillota</taxon>
        <taxon>Bacilli</taxon>
        <taxon>Bacillales</taxon>
        <taxon>Bacillaceae</taxon>
        <taxon>Rossellomorea</taxon>
    </lineage>
</organism>
<name>A0A1J6WNM1_9BACI</name>
<dbReference type="InterPro" id="IPR036736">
    <property type="entry name" value="ACP-like_sf"/>
</dbReference>
<comment type="caution">
    <text evidence="2">The sequence shown here is derived from an EMBL/GenBank/DDBJ whole genome shotgun (WGS) entry which is preliminary data.</text>
</comment>